<dbReference type="Proteomes" id="UP001620409">
    <property type="component" value="Unassembled WGS sequence"/>
</dbReference>
<organism evidence="9 10">
    <name type="scientific">Dyella humi</name>
    <dbReference type="NCBI Taxonomy" id="1770547"/>
    <lineage>
        <taxon>Bacteria</taxon>
        <taxon>Pseudomonadati</taxon>
        <taxon>Pseudomonadota</taxon>
        <taxon>Gammaproteobacteria</taxon>
        <taxon>Lysobacterales</taxon>
        <taxon>Rhodanobacteraceae</taxon>
        <taxon>Dyella</taxon>
    </lineage>
</organism>
<feature type="transmembrane region" description="Helical" evidence="7">
    <location>
        <begin position="299"/>
        <end position="324"/>
    </location>
</feature>
<evidence type="ECO:0000259" key="8">
    <source>
        <dbReference type="Pfam" id="PF13515"/>
    </source>
</evidence>
<sequence>MNRVTSSAHVPAGHSRPQRALMEAIATLLAAIATLLCVLAISREPGPGVLAVVLCLSLSRSQLDRDRRGRIEAAFVLPAVGLAAAGVAFLLHHLPVVGALVFSGGMFLSIWLRRFGAMARRIGSLIALPFVALLTIPYIPPQSHGMLPTTLLPVLIALLALFWVNVVHALAQALQLLPPVSVPAFGTAPQPESSLRPVASTRMAIQMAVALLLSFAIGHICFPEHWKWVVLTAFIVNSGNRGRLDVVHKSMLRMLGAAAGTIVAQVLGVHLGIQGSASVVLILTAVFLGMWLRPFGYGWWALFVTVALALLQDFAGVPAARMLWPRLEEIAVGAVIGVAVAWFVLPVRSTAVLRRRIADALAALASSLDRQQPTRTPEAFFAALDAIEQIAPAFRATRYIAHRIRPERAADWIDVLLGCRDPGRRLIEQGAAPASVHQTLTHTRRVMREPEKILPALQQLHASLHAACAMQSPASEAQT</sequence>
<keyword evidence="3 7" id="KW-0812">Transmembrane</keyword>
<feature type="transmembrane region" description="Helical" evidence="7">
    <location>
        <begin position="151"/>
        <end position="171"/>
    </location>
</feature>
<gene>
    <name evidence="9" type="ORF">ISP18_17610</name>
</gene>
<evidence type="ECO:0000313" key="9">
    <source>
        <dbReference type="EMBL" id="MFK2856428.1"/>
    </source>
</evidence>
<dbReference type="PANTHER" id="PTHR30509:SF9">
    <property type="entry name" value="MULTIDRUG RESISTANCE PROTEIN MDTO"/>
    <property type="match status" value="1"/>
</dbReference>
<feature type="transmembrane region" description="Helical" evidence="7">
    <location>
        <begin position="75"/>
        <end position="102"/>
    </location>
</feature>
<keyword evidence="5 7" id="KW-0472">Membrane</keyword>
<dbReference type="InterPro" id="IPR049453">
    <property type="entry name" value="Memb_transporter_dom"/>
</dbReference>
<accession>A0ABW8IMR5</accession>
<feature type="transmembrane region" description="Helical" evidence="7">
    <location>
        <begin position="20"/>
        <end position="41"/>
    </location>
</feature>
<evidence type="ECO:0000256" key="7">
    <source>
        <dbReference type="SAM" id="Phobius"/>
    </source>
</evidence>
<feature type="domain" description="Integral membrane bound transporter" evidence="8">
    <location>
        <begin position="210"/>
        <end position="340"/>
    </location>
</feature>
<evidence type="ECO:0000256" key="3">
    <source>
        <dbReference type="ARBA" id="ARBA00022692"/>
    </source>
</evidence>
<feature type="transmembrane region" description="Helical" evidence="7">
    <location>
        <begin position="273"/>
        <end position="292"/>
    </location>
</feature>
<name>A0ABW8IMR5_9GAMM</name>
<feature type="transmembrane region" description="Helical" evidence="7">
    <location>
        <begin position="122"/>
        <end position="139"/>
    </location>
</feature>
<dbReference type="Pfam" id="PF13515">
    <property type="entry name" value="FUSC_2"/>
    <property type="match status" value="1"/>
</dbReference>
<comment type="caution">
    <text evidence="9">The sequence shown here is derived from an EMBL/GenBank/DDBJ whole genome shotgun (WGS) entry which is preliminary data.</text>
</comment>
<feature type="transmembrane region" description="Helical" evidence="7">
    <location>
        <begin position="203"/>
        <end position="222"/>
    </location>
</feature>
<evidence type="ECO:0000256" key="4">
    <source>
        <dbReference type="ARBA" id="ARBA00022989"/>
    </source>
</evidence>
<evidence type="ECO:0000313" key="10">
    <source>
        <dbReference type="Proteomes" id="UP001620409"/>
    </source>
</evidence>
<dbReference type="RefSeq" id="WP_380015147.1">
    <property type="nucleotide sequence ID" value="NZ_JADIKI010000023.1"/>
</dbReference>
<dbReference type="EMBL" id="JADIKI010000023">
    <property type="protein sequence ID" value="MFK2856428.1"/>
    <property type="molecule type" value="Genomic_DNA"/>
</dbReference>
<keyword evidence="10" id="KW-1185">Reference proteome</keyword>
<protein>
    <recommendedName>
        <fullName evidence="8">Integral membrane bound transporter domain-containing protein</fullName>
    </recommendedName>
</protein>
<proteinExistence type="inferred from homology"/>
<dbReference type="PANTHER" id="PTHR30509">
    <property type="entry name" value="P-HYDROXYBENZOIC ACID EFFLUX PUMP SUBUNIT-RELATED"/>
    <property type="match status" value="1"/>
</dbReference>
<comment type="similarity">
    <text evidence="6">Belongs to the YccS/YhfK family.</text>
</comment>
<keyword evidence="2" id="KW-1003">Cell membrane</keyword>
<evidence type="ECO:0000256" key="1">
    <source>
        <dbReference type="ARBA" id="ARBA00004651"/>
    </source>
</evidence>
<reference evidence="9 10" key="1">
    <citation type="submission" date="2020-10" db="EMBL/GenBank/DDBJ databases">
        <title>Phylogeny of dyella-like bacteria.</title>
        <authorList>
            <person name="Fu J."/>
        </authorList>
    </citation>
    <scope>NUCLEOTIDE SEQUENCE [LARGE SCALE GENOMIC DNA]</scope>
    <source>
        <strain evidence="9 10">DHG40</strain>
    </source>
</reference>
<evidence type="ECO:0000256" key="6">
    <source>
        <dbReference type="ARBA" id="ARBA00043993"/>
    </source>
</evidence>
<feature type="transmembrane region" description="Helical" evidence="7">
    <location>
        <begin position="330"/>
        <end position="347"/>
    </location>
</feature>
<comment type="subcellular location">
    <subcellularLocation>
        <location evidence="1">Cell membrane</location>
        <topology evidence="1">Multi-pass membrane protein</topology>
    </subcellularLocation>
</comment>
<keyword evidence="4 7" id="KW-1133">Transmembrane helix</keyword>
<evidence type="ECO:0000256" key="2">
    <source>
        <dbReference type="ARBA" id="ARBA00022475"/>
    </source>
</evidence>
<evidence type="ECO:0000256" key="5">
    <source>
        <dbReference type="ARBA" id="ARBA00023136"/>
    </source>
</evidence>